<protein>
    <submittedName>
        <fullName evidence="2">Uncharacterized protein</fullName>
    </submittedName>
</protein>
<gene>
    <name evidence="2" type="ORF">M2319_002876</name>
</gene>
<evidence type="ECO:0000313" key="2">
    <source>
        <dbReference type="EMBL" id="MCW2308530.1"/>
    </source>
</evidence>
<reference evidence="3" key="1">
    <citation type="submission" date="2023-07" db="EMBL/GenBank/DDBJ databases">
        <title>Genome sequencing of Purple Non-Sulfur Bacteria from various extreme environments.</title>
        <authorList>
            <person name="Mayer M."/>
        </authorList>
    </citation>
    <scope>NUCLEOTIDE SEQUENCE [LARGE SCALE GENOMIC DNA]</scope>
    <source>
        <strain evidence="3">DSM 17935</strain>
    </source>
</reference>
<evidence type="ECO:0000313" key="3">
    <source>
        <dbReference type="Proteomes" id="UP001209755"/>
    </source>
</evidence>
<evidence type="ECO:0000256" key="1">
    <source>
        <dbReference type="SAM" id="SignalP"/>
    </source>
</evidence>
<dbReference type="EMBL" id="JAOQNS010000008">
    <property type="protein sequence ID" value="MCW2308530.1"/>
    <property type="molecule type" value="Genomic_DNA"/>
</dbReference>
<accession>A0ABT3HDQ9</accession>
<keyword evidence="3" id="KW-1185">Reference proteome</keyword>
<keyword evidence="1" id="KW-0732">Signal</keyword>
<feature type="chain" id="PRO_5045642540" evidence="1">
    <location>
        <begin position="24"/>
        <end position="119"/>
    </location>
</feature>
<dbReference type="RefSeq" id="WP_264602149.1">
    <property type="nucleotide sequence ID" value="NZ_JAOQNS010000008.1"/>
</dbReference>
<proteinExistence type="predicted"/>
<comment type="caution">
    <text evidence="2">The sequence shown here is derived from an EMBL/GenBank/DDBJ whole genome shotgun (WGS) entry which is preliminary data.</text>
</comment>
<name>A0ABT3HDQ9_9HYPH</name>
<feature type="signal peptide" evidence="1">
    <location>
        <begin position="1"/>
        <end position="23"/>
    </location>
</feature>
<organism evidence="2 3">
    <name type="scientific">Rhodobium gokarnense</name>
    <dbReference type="NCBI Taxonomy" id="364296"/>
    <lineage>
        <taxon>Bacteria</taxon>
        <taxon>Pseudomonadati</taxon>
        <taxon>Pseudomonadota</taxon>
        <taxon>Alphaproteobacteria</taxon>
        <taxon>Hyphomicrobiales</taxon>
        <taxon>Rhodobiaceae</taxon>
        <taxon>Rhodobium</taxon>
    </lineage>
</organism>
<dbReference type="Proteomes" id="UP001209755">
    <property type="component" value="Unassembled WGS sequence"/>
</dbReference>
<sequence length="119" mass="13249">MTFKTTLAAAAFALSLVGLGATAGTAAAGPQADVVVRIGTPGVVATVPAYRPARHVHKGRHYRKAPRYRRVPARYRRPARVHRHRSCSPVYAKRSVFVRGYGWQRARVRVGRTCKTIWR</sequence>